<dbReference type="PANTHER" id="PTHR37171">
    <property type="entry name" value="SERINE/THREONINE-PROTEIN KINASE YRZF-RELATED"/>
    <property type="match status" value="1"/>
</dbReference>
<dbReference type="RefSeq" id="XP_025344941.1">
    <property type="nucleotide sequence ID" value="XM_025493463.1"/>
</dbReference>
<dbReference type="Proteomes" id="UP000245942">
    <property type="component" value="Unassembled WGS sequence"/>
</dbReference>
<dbReference type="GeneID" id="37015197"/>
<evidence type="ECO:0000313" key="2">
    <source>
        <dbReference type="EMBL" id="PWN17781.1"/>
    </source>
</evidence>
<dbReference type="InterPro" id="IPR052396">
    <property type="entry name" value="Meiotic_Drive_Suppr_Kinase"/>
</dbReference>
<dbReference type="SUPFAM" id="SSF56112">
    <property type="entry name" value="Protein kinase-like (PK-like)"/>
    <property type="match status" value="1"/>
</dbReference>
<protein>
    <submittedName>
        <fullName evidence="2">Uncharacterized protein</fullName>
    </submittedName>
</protein>
<gene>
    <name evidence="2" type="ORF">BCV69DRAFT_285667</name>
</gene>
<organism evidence="2 3">
    <name type="scientific">Pseudomicrostroma glucosiphilum</name>
    <dbReference type="NCBI Taxonomy" id="1684307"/>
    <lineage>
        <taxon>Eukaryota</taxon>
        <taxon>Fungi</taxon>
        <taxon>Dikarya</taxon>
        <taxon>Basidiomycota</taxon>
        <taxon>Ustilaginomycotina</taxon>
        <taxon>Exobasidiomycetes</taxon>
        <taxon>Microstromatales</taxon>
        <taxon>Microstromatales incertae sedis</taxon>
        <taxon>Pseudomicrostroma</taxon>
    </lineage>
</organism>
<dbReference type="GO" id="GO:0004672">
    <property type="term" value="F:protein kinase activity"/>
    <property type="evidence" value="ECO:0007669"/>
    <property type="project" value="InterPro"/>
</dbReference>
<dbReference type="EMBL" id="KZ819340">
    <property type="protein sequence ID" value="PWN17781.1"/>
    <property type="molecule type" value="Genomic_DNA"/>
</dbReference>
<feature type="region of interest" description="Disordered" evidence="1">
    <location>
        <begin position="590"/>
        <end position="626"/>
    </location>
</feature>
<dbReference type="InterPro" id="IPR011009">
    <property type="entry name" value="Kinase-like_dom_sf"/>
</dbReference>
<keyword evidence="3" id="KW-1185">Reference proteome</keyword>
<evidence type="ECO:0000313" key="3">
    <source>
        <dbReference type="Proteomes" id="UP000245942"/>
    </source>
</evidence>
<dbReference type="AlphaFoldDB" id="A0A316TZN0"/>
<dbReference type="PROSITE" id="PS00109">
    <property type="entry name" value="PROTEIN_KINASE_TYR"/>
    <property type="match status" value="1"/>
</dbReference>
<feature type="compositionally biased region" description="Basic and acidic residues" evidence="1">
    <location>
        <begin position="593"/>
        <end position="626"/>
    </location>
</feature>
<feature type="region of interest" description="Disordered" evidence="1">
    <location>
        <begin position="442"/>
        <end position="508"/>
    </location>
</feature>
<dbReference type="PANTHER" id="PTHR37171:SF1">
    <property type="entry name" value="SERINE_THREONINE-PROTEIN KINASE YRZF-RELATED"/>
    <property type="match status" value="1"/>
</dbReference>
<reference evidence="2 3" key="1">
    <citation type="journal article" date="2018" name="Mol. Biol. Evol.">
        <title>Broad Genomic Sampling Reveals a Smut Pathogenic Ancestry of the Fungal Clade Ustilaginomycotina.</title>
        <authorList>
            <person name="Kijpornyongpan T."/>
            <person name="Mondo S.J."/>
            <person name="Barry K."/>
            <person name="Sandor L."/>
            <person name="Lee J."/>
            <person name="Lipzen A."/>
            <person name="Pangilinan J."/>
            <person name="LaButti K."/>
            <person name="Hainaut M."/>
            <person name="Henrissat B."/>
            <person name="Grigoriev I.V."/>
            <person name="Spatafora J.W."/>
            <person name="Aime M.C."/>
        </authorList>
    </citation>
    <scope>NUCLEOTIDE SEQUENCE [LARGE SCALE GENOMIC DNA]</scope>
    <source>
        <strain evidence="2 3">MCA 4718</strain>
    </source>
</reference>
<evidence type="ECO:0000256" key="1">
    <source>
        <dbReference type="SAM" id="MobiDB-lite"/>
    </source>
</evidence>
<proteinExistence type="predicted"/>
<dbReference type="InterPro" id="IPR008266">
    <property type="entry name" value="Tyr_kinase_AS"/>
</dbReference>
<dbReference type="Gene3D" id="3.30.200.20">
    <property type="entry name" value="Phosphorylase Kinase, domain 1"/>
    <property type="match status" value="1"/>
</dbReference>
<sequence>MTHWVDTSRQDSPSFVVTEHSTREVLHTRELEGKDVWLASQPLESSSTLMAIAMDPALSYHVVVEKRTEGVPSTYEPGTAARKSVADSGAFIARSGMEGKSSKTIWQDCKRHLEDMATIWDAFVAARPEGALLSDPYLRVPGSTIFVDQGDSEEQFNGKIGESYMRLVNVILSKLQEACAWWAEQASTSASAKGKAKARSDVVLPLPADLSVRVQATSYRKALNAEDVSLPALSALQGKAEPDFMVVCHKDIIATIESKPELKAKDTGVLVQDRASPCGTERGTTQKVPNDRWAKLLFQITSQSLAAKVSTGLLVTDWARILLPYDVHSTPVEDAKEEGPPAVSTRKRKREQLTAKQGAEGQGTGPSKSDLSIVFSSTISHCDAQRKDSLAAAQREGQEGLDGKCSGELEFTSDPNTAMFMVAWILRAYSLHVKRRALSDLEDVQEGQPGGFDRRDDEEAPGPSSQRGRDTKAGPGERSSAQAAQSRQGSSTTSHAPATGQRSHRRHSAPLSALVDALPCINTYLACNGPLRGGTFATLHWCFVDSEYLKTGSPSFREGGKEVLGGRIGFPSSSNPPGQTAAILKIQRIPFTDQERGAPPEPRFERGPGAQRPDKEEKKDIRERAEREVSAFQHCRDLQGVYIPKLYGLVSPRNEPVSSANKLMMQYIDGQALGTTPEGLIYLWRMEIMAGVHDAFRALHSRGLVHGDVSNNNVMLEWKVWQDAHVQSSSSKTVSSQEVRMHLQKALEHMGTHDDSLTTYTSKSAGIMALGCRKAVDPSDVPANVGTSPSPLERIKTTYTPRVWVVDFADSKIFKARQGKKAIALEDKEVQRGLIDYIQKIVQEMAQQETNPYSFAEENWKRAVVETQDRAAAGEGRDGGEEV</sequence>
<dbReference type="OrthoDB" id="2523749at2759"/>
<name>A0A316TZN0_9BASI</name>
<accession>A0A316TZN0</accession>
<dbReference type="Gene3D" id="1.10.510.10">
    <property type="entry name" value="Transferase(Phosphotransferase) domain 1"/>
    <property type="match status" value="1"/>
</dbReference>
<feature type="compositionally biased region" description="Low complexity" evidence="1">
    <location>
        <begin position="478"/>
        <end position="494"/>
    </location>
</feature>
<feature type="region of interest" description="Disordered" evidence="1">
    <location>
        <begin position="331"/>
        <end position="370"/>
    </location>
</feature>